<reference evidence="21 22" key="1">
    <citation type="submission" date="2016-10" db="EMBL/GenBank/DDBJ databases">
        <authorList>
            <person name="de Groot N.N."/>
        </authorList>
    </citation>
    <scope>NUCLEOTIDE SEQUENCE [LARGE SCALE GENOMIC DNA]</scope>
    <source>
        <strain evidence="21 22">EP1-55-1</strain>
    </source>
</reference>
<dbReference type="Proteomes" id="UP000199227">
    <property type="component" value="Unassembled WGS sequence"/>
</dbReference>
<evidence type="ECO:0000313" key="22">
    <source>
        <dbReference type="Proteomes" id="UP000199227"/>
    </source>
</evidence>
<dbReference type="GO" id="GO:0006654">
    <property type="term" value="P:phosphatidic acid biosynthetic process"/>
    <property type="evidence" value="ECO:0007669"/>
    <property type="project" value="TreeGrafter"/>
</dbReference>
<evidence type="ECO:0000256" key="19">
    <source>
        <dbReference type="SAM" id="Phobius"/>
    </source>
</evidence>
<comment type="domain">
    <text evidence="18">The HXXXXD motif is essential for acyltransferase activity and may constitute the binding site for the phosphate moiety of the glycerol-3-phosphate.</text>
</comment>
<comment type="subcellular location">
    <subcellularLocation>
        <location evidence="2">Cell inner membrane</location>
        <topology evidence="2">Peripheral membrane protein</topology>
    </subcellularLocation>
</comment>
<keyword evidence="8" id="KW-1003">Cell membrane</keyword>
<evidence type="ECO:0000256" key="16">
    <source>
        <dbReference type="ARBA" id="ARBA00023315"/>
    </source>
</evidence>
<keyword evidence="19" id="KW-1133">Transmembrane helix</keyword>
<protein>
    <recommendedName>
        <fullName evidence="7 18">1-acyl-sn-glycerol-3-phosphate acyltransferase</fullName>
        <ecNumber evidence="6 18">2.3.1.51</ecNumber>
    </recommendedName>
</protein>
<comment type="pathway">
    <text evidence="4">Lipid metabolism.</text>
</comment>
<dbReference type="CDD" id="cd07989">
    <property type="entry name" value="LPLAT_AGPAT-like"/>
    <property type="match status" value="1"/>
</dbReference>
<dbReference type="InterPro" id="IPR002123">
    <property type="entry name" value="Plipid/glycerol_acylTrfase"/>
</dbReference>
<evidence type="ECO:0000256" key="2">
    <source>
        <dbReference type="ARBA" id="ARBA00004417"/>
    </source>
</evidence>
<organism evidence="21 22">
    <name type="scientific">Hydrogenimonas thermophila</name>
    <dbReference type="NCBI Taxonomy" id="223786"/>
    <lineage>
        <taxon>Bacteria</taxon>
        <taxon>Pseudomonadati</taxon>
        <taxon>Campylobacterota</taxon>
        <taxon>Epsilonproteobacteria</taxon>
        <taxon>Campylobacterales</taxon>
        <taxon>Hydrogenimonadaceae</taxon>
        <taxon>Hydrogenimonas</taxon>
    </lineage>
</organism>
<evidence type="ECO:0000256" key="11">
    <source>
        <dbReference type="ARBA" id="ARBA00022679"/>
    </source>
</evidence>
<evidence type="ECO:0000256" key="17">
    <source>
        <dbReference type="ARBA" id="ARBA00037183"/>
    </source>
</evidence>
<dbReference type="GO" id="GO:0003841">
    <property type="term" value="F:1-acylglycerol-3-phosphate O-acyltransferase activity"/>
    <property type="evidence" value="ECO:0007669"/>
    <property type="project" value="UniProtKB-UniRule"/>
</dbReference>
<dbReference type="NCBIfam" id="TIGR00530">
    <property type="entry name" value="AGP_acyltrn"/>
    <property type="match status" value="1"/>
</dbReference>
<evidence type="ECO:0000256" key="4">
    <source>
        <dbReference type="ARBA" id="ARBA00005189"/>
    </source>
</evidence>
<keyword evidence="13 19" id="KW-0472">Membrane</keyword>
<keyword evidence="12 18" id="KW-0443">Lipid metabolism</keyword>
<dbReference type="SMART" id="SM00563">
    <property type="entry name" value="PlsC"/>
    <property type="match status" value="1"/>
</dbReference>
<keyword evidence="9 18" id="KW-0444">Lipid biosynthesis</keyword>
<evidence type="ECO:0000256" key="18">
    <source>
        <dbReference type="RuleBase" id="RU361267"/>
    </source>
</evidence>
<dbReference type="EMBL" id="FOXB01000012">
    <property type="protein sequence ID" value="SFP25880.1"/>
    <property type="molecule type" value="Genomic_DNA"/>
</dbReference>
<evidence type="ECO:0000313" key="21">
    <source>
        <dbReference type="EMBL" id="SFP25880.1"/>
    </source>
</evidence>
<feature type="domain" description="Phospholipid/glycerol acyltransferase" evidence="20">
    <location>
        <begin position="64"/>
        <end position="179"/>
    </location>
</feature>
<evidence type="ECO:0000256" key="8">
    <source>
        <dbReference type="ARBA" id="ARBA00022475"/>
    </source>
</evidence>
<sequence>MNLFARIRFYYSAFIISLIVSIMIPLLYFFPKKKSKILHYGNKAMLALLFAKVTTVGKPDDRAQLYLINHQGIVDIITLEALLNKNLNWVAKKELFEVPWFGLLLKNGEMISVDREDRRGLIKLLKDVKYSVEELHRPVAIFPEGTRAKNQKMLPFKPGAKFIAEKYCMIVQPVVIVGSKSVVNEHEKTSEGGNLKVIYLPSIDVPNASKDWYDQLRTDMQKIIDQELEQYENKR</sequence>
<dbReference type="PANTHER" id="PTHR10434">
    <property type="entry name" value="1-ACYL-SN-GLYCEROL-3-PHOSPHATE ACYLTRANSFERASE"/>
    <property type="match status" value="1"/>
</dbReference>
<comment type="catalytic activity">
    <reaction evidence="1 18">
        <text>a 1-acyl-sn-glycero-3-phosphate + an acyl-CoA = a 1,2-diacyl-sn-glycero-3-phosphate + CoA</text>
        <dbReference type="Rhea" id="RHEA:19709"/>
        <dbReference type="ChEBI" id="CHEBI:57287"/>
        <dbReference type="ChEBI" id="CHEBI:57970"/>
        <dbReference type="ChEBI" id="CHEBI:58342"/>
        <dbReference type="ChEBI" id="CHEBI:58608"/>
        <dbReference type="EC" id="2.3.1.51"/>
    </reaction>
</comment>
<keyword evidence="22" id="KW-1185">Reference proteome</keyword>
<dbReference type="AlphaFoldDB" id="A0A1I5NW77"/>
<evidence type="ECO:0000256" key="9">
    <source>
        <dbReference type="ARBA" id="ARBA00022516"/>
    </source>
</evidence>
<keyword evidence="16 18" id="KW-0012">Acyltransferase</keyword>
<comment type="function">
    <text evidence="17">Converts lysophosphatidic acid (LPA) into phosphatidic acid by incorporating acyl moiety at the 2 position.</text>
</comment>
<name>A0A1I5NW77_9BACT</name>
<evidence type="ECO:0000256" key="14">
    <source>
        <dbReference type="ARBA" id="ARBA00023209"/>
    </source>
</evidence>
<feature type="transmembrane region" description="Helical" evidence="19">
    <location>
        <begin position="9"/>
        <end position="30"/>
    </location>
</feature>
<evidence type="ECO:0000256" key="6">
    <source>
        <dbReference type="ARBA" id="ARBA00013211"/>
    </source>
</evidence>
<dbReference type="GO" id="GO:0016024">
    <property type="term" value="P:CDP-diacylglycerol biosynthetic process"/>
    <property type="evidence" value="ECO:0007669"/>
    <property type="project" value="UniProtKB-UniPathway"/>
</dbReference>
<keyword evidence="19" id="KW-0812">Transmembrane</keyword>
<dbReference type="STRING" id="223786.SAMN05216234_11243"/>
<keyword evidence="10" id="KW-0997">Cell inner membrane</keyword>
<proteinExistence type="inferred from homology"/>
<dbReference type="RefSeq" id="WP_092912005.1">
    <property type="nucleotide sequence ID" value="NZ_FOXB01000012.1"/>
</dbReference>
<gene>
    <name evidence="21" type="ORF">SAMN05216234_11243</name>
</gene>
<dbReference type="OrthoDB" id="9809618at2"/>
<evidence type="ECO:0000259" key="20">
    <source>
        <dbReference type="SMART" id="SM00563"/>
    </source>
</evidence>
<keyword evidence="15 18" id="KW-1208">Phospholipid metabolism</keyword>
<dbReference type="SUPFAM" id="SSF69593">
    <property type="entry name" value="Glycerol-3-phosphate (1)-acyltransferase"/>
    <property type="match status" value="1"/>
</dbReference>
<evidence type="ECO:0000256" key="3">
    <source>
        <dbReference type="ARBA" id="ARBA00004728"/>
    </source>
</evidence>
<evidence type="ECO:0000256" key="12">
    <source>
        <dbReference type="ARBA" id="ARBA00023098"/>
    </source>
</evidence>
<keyword evidence="11 18" id="KW-0808">Transferase</keyword>
<evidence type="ECO:0000256" key="1">
    <source>
        <dbReference type="ARBA" id="ARBA00001141"/>
    </source>
</evidence>
<dbReference type="EC" id="2.3.1.51" evidence="6 18"/>
<dbReference type="InterPro" id="IPR004552">
    <property type="entry name" value="AGP_acyltrans"/>
</dbReference>
<evidence type="ECO:0000256" key="7">
    <source>
        <dbReference type="ARBA" id="ARBA00016139"/>
    </source>
</evidence>
<dbReference type="PANTHER" id="PTHR10434:SF59">
    <property type="entry name" value="1-ACYL-SN-GLYCEROL-3-PHOSPHATE ACYLTRANSFERASE"/>
    <property type="match status" value="1"/>
</dbReference>
<comment type="similarity">
    <text evidence="5 18">Belongs to the 1-acyl-sn-glycerol-3-phosphate acyltransferase family.</text>
</comment>
<evidence type="ECO:0000256" key="5">
    <source>
        <dbReference type="ARBA" id="ARBA00008655"/>
    </source>
</evidence>
<evidence type="ECO:0000256" key="13">
    <source>
        <dbReference type="ARBA" id="ARBA00023136"/>
    </source>
</evidence>
<dbReference type="GO" id="GO:0005886">
    <property type="term" value="C:plasma membrane"/>
    <property type="evidence" value="ECO:0007669"/>
    <property type="project" value="UniProtKB-SubCell"/>
</dbReference>
<evidence type="ECO:0000256" key="10">
    <source>
        <dbReference type="ARBA" id="ARBA00022519"/>
    </source>
</evidence>
<evidence type="ECO:0000256" key="15">
    <source>
        <dbReference type="ARBA" id="ARBA00023264"/>
    </source>
</evidence>
<comment type="pathway">
    <text evidence="3">Phospholipid metabolism; CDP-diacylglycerol biosynthesis; CDP-diacylglycerol from sn-glycerol 3-phosphate: step 2/3.</text>
</comment>
<dbReference type="Pfam" id="PF01553">
    <property type="entry name" value="Acyltransferase"/>
    <property type="match status" value="1"/>
</dbReference>
<accession>A0A1I5NW77</accession>
<dbReference type="UniPathway" id="UPA00557">
    <property type="reaction ID" value="UER00613"/>
</dbReference>
<keyword evidence="14 18" id="KW-0594">Phospholipid biosynthesis</keyword>